<evidence type="ECO:0000256" key="2">
    <source>
        <dbReference type="ARBA" id="ARBA00022692"/>
    </source>
</evidence>
<sequence>MQWPEVDLVGAFWQWLASLKLLLSGAASPFWWPSLLSALLAGAVLAWFAGHRSGGLLGYLFPRDRAYLKELPVDLACWLAGSSLPFLLGPLMYLVSLGGTMVGVYAMGMPPQDAPAPGTWVLLLSAVLAFTFGDFALYWTHRLFHRYPILWRAHALHHRPTVLTPLTGFRFWPQEQVVHMTANVFAQGIALGLMVGTLGLKASPYTVLGVNVFTLVWNVAFSHLRHSHVPLPFPRWLSYVFVSPHMHQAHHSVAVEHYDKNFATVFSLWDWMFGTLYIPAKGSGSASASRTPPLRPRSRWGSRRRCEFFRASVPSIRTTRTFPITRVCLLR</sequence>
<evidence type="ECO:0000313" key="7">
    <source>
        <dbReference type="EMBL" id="QJE74199.1"/>
    </source>
</evidence>
<dbReference type="Pfam" id="PF04116">
    <property type="entry name" value="FA_hydroxylase"/>
    <property type="match status" value="1"/>
</dbReference>
<dbReference type="InterPro" id="IPR050307">
    <property type="entry name" value="Sterol_Desaturase_Related"/>
</dbReference>
<dbReference type="InterPro" id="IPR006694">
    <property type="entry name" value="Fatty_acid_hydroxylase"/>
</dbReference>
<dbReference type="KEGG" id="acru:HHL28_14910"/>
<keyword evidence="2 5" id="KW-0812">Transmembrane</keyword>
<feature type="transmembrane region" description="Helical" evidence="5">
    <location>
        <begin position="71"/>
        <end position="98"/>
    </location>
</feature>
<dbReference type="GO" id="GO:0008610">
    <property type="term" value="P:lipid biosynthetic process"/>
    <property type="evidence" value="ECO:0007669"/>
    <property type="project" value="InterPro"/>
</dbReference>
<name>A0A858R988_9PROT</name>
<evidence type="ECO:0000313" key="8">
    <source>
        <dbReference type="Proteomes" id="UP000501891"/>
    </source>
</evidence>
<evidence type="ECO:0000256" key="4">
    <source>
        <dbReference type="ARBA" id="ARBA00023136"/>
    </source>
</evidence>
<comment type="subcellular location">
    <subcellularLocation>
        <location evidence="1">Membrane</location>
    </subcellularLocation>
</comment>
<feature type="transmembrane region" description="Helical" evidence="5">
    <location>
        <begin position="118"/>
        <end position="139"/>
    </location>
</feature>
<evidence type="ECO:0000259" key="6">
    <source>
        <dbReference type="Pfam" id="PF04116"/>
    </source>
</evidence>
<dbReference type="GO" id="GO:0016020">
    <property type="term" value="C:membrane"/>
    <property type="evidence" value="ECO:0007669"/>
    <property type="project" value="UniProtKB-SubCell"/>
</dbReference>
<dbReference type="GO" id="GO:0016491">
    <property type="term" value="F:oxidoreductase activity"/>
    <property type="evidence" value="ECO:0007669"/>
    <property type="project" value="InterPro"/>
</dbReference>
<dbReference type="AlphaFoldDB" id="A0A858R988"/>
<accession>A0A858R988</accession>
<dbReference type="PANTHER" id="PTHR11863">
    <property type="entry name" value="STEROL DESATURASE"/>
    <property type="match status" value="1"/>
</dbReference>
<feature type="transmembrane region" description="Helical" evidence="5">
    <location>
        <begin position="30"/>
        <end position="50"/>
    </location>
</feature>
<dbReference type="EMBL" id="CP051775">
    <property type="protein sequence ID" value="QJE74199.1"/>
    <property type="molecule type" value="Genomic_DNA"/>
</dbReference>
<reference evidence="7" key="1">
    <citation type="submission" date="2020-04" db="EMBL/GenBank/DDBJ databases">
        <title>A desert anoxygenic phototrophic bacterium fixes CO2 using RubisCO under aerobic conditions.</title>
        <authorList>
            <person name="Tang K."/>
        </authorList>
    </citation>
    <scope>NUCLEOTIDE SEQUENCE [LARGE SCALE GENOMIC DNA]</scope>
    <source>
        <strain evidence="7">MIMtkB3</strain>
    </source>
</reference>
<keyword evidence="4 5" id="KW-0472">Membrane</keyword>
<organism evidence="7 8">
    <name type="scientific">Aerophototrophica crusticola</name>
    <dbReference type="NCBI Taxonomy" id="1709002"/>
    <lineage>
        <taxon>Bacteria</taxon>
        <taxon>Pseudomonadati</taxon>
        <taxon>Pseudomonadota</taxon>
        <taxon>Alphaproteobacteria</taxon>
        <taxon>Rhodospirillales</taxon>
        <taxon>Rhodospirillaceae</taxon>
        <taxon>Aerophototrophica</taxon>
    </lineage>
</organism>
<keyword evidence="8" id="KW-1185">Reference proteome</keyword>
<dbReference type="GO" id="GO:0005506">
    <property type="term" value="F:iron ion binding"/>
    <property type="evidence" value="ECO:0007669"/>
    <property type="project" value="InterPro"/>
</dbReference>
<evidence type="ECO:0000256" key="3">
    <source>
        <dbReference type="ARBA" id="ARBA00022989"/>
    </source>
</evidence>
<protein>
    <submittedName>
        <fullName evidence="7">Sterol desaturase family protein</fullName>
    </submittedName>
</protein>
<feature type="domain" description="Fatty acid hydroxylase" evidence="6">
    <location>
        <begin position="127"/>
        <end position="275"/>
    </location>
</feature>
<dbReference type="Proteomes" id="UP000501891">
    <property type="component" value="Chromosome"/>
</dbReference>
<evidence type="ECO:0000256" key="1">
    <source>
        <dbReference type="ARBA" id="ARBA00004370"/>
    </source>
</evidence>
<keyword evidence="3 5" id="KW-1133">Transmembrane helix</keyword>
<proteinExistence type="predicted"/>
<evidence type="ECO:0000256" key="5">
    <source>
        <dbReference type="SAM" id="Phobius"/>
    </source>
</evidence>
<gene>
    <name evidence="7" type="ORF">HHL28_14910</name>
</gene>